<protein>
    <submittedName>
        <fullName evidence="2">Uncharacterized protein</fullName>
    </submittedName>
</protein>
<organism evidence="2 3">
    <name type="scientific">Moellerella wisconsensis ATCC 35017</name>
    <dbReference type="NCBI Taxonomy" id="1354267"/>
    <lineage>
        <taxon>Bacteria</taxon>
        <taxon>Pseudomonadati</taxon>
        <taxon>Pseudomonadota</taxon>
        <taxon>Gammaproteobacteria</taxon>
        <taxon>Enterobacterales</taxon>
        <taxon>Morganellaceae</taxon>
        <taxon>Moellerella</taxon>
    </lineage>
</organism>
<keyword evidence="3" id="KW-1185">Reference proteome</keyword>
<reference evidence="2 3" key="1">
    <citation type="submission" date="2015-07" db="EMBL/GenBank/DDBJ databases">
        <title>ATOL: Assembling a taxonomically balanced genome-scale reconstruction of the evolutionary history of the Enterobacteriaceae.</title>
        <authorList>
            <person name="Plunkett G.III."/>
            <person name="Neeno-Eckwall E.C."/>
            <person name="Glasner J.D."/>
            <person name="Perna N.T."/>
        </authorList>
    </citation>
    <scope>NUCLEOTIDE SEQUENCE [LARGE SCALE GENOMIC DNA]</scope>
    <source>
        <strain evidence="2 3">ATCC 35017</strain>
    </source>
</reference>
<comment type="caution">
    <text evidence="2">The sequence shown here is derived from an EMBL/GenBank/DDBJ whole genome shotgun (WGS) entry which is preliminary data.</text>
</comment>
<dbReference type="Proteomes" id="UP000053226">
    <property type="component" value="Unassembled WGS sequence"/>
</dbReference>
<evidence type="ECO:0000256" key="1">
    <source>
        <dbReference type="SAM" id="Phobius"/>
    </source>
</evidence>
<accession>A0A0N1KI07</accession>
<dbReference type="EMBL" id="LGAA01000014">
    <property type="protein sequence ID" value="KPD03154.1"/>
    <property type="molecule type" value="Genomic_DNA"/>
</dbReference>
<keyword evidence="1" id="KW-1133">Transmembrane helix</keyword>
<proteinExistence type="predicted"/>
<sequence length="55" mass="5990">MAHILTTQVYSIACIVASIASITSITLMIIGLMNTDMLANKKRILKIGPDSIDWV</sequence>
<gene>
    <name evidence="2" type="ORF">M992_1279</name>
</gene>
<dbReference type="AlphaFoldDB" id="A0A0N1KI07"/>
<keyword evidence="1" id="KW-0472">Membrane</keyword>
<keyword evidence="1" id="KW-0812">Transmembrane</keyword>
<feature type="transmembrane region" description="Helical" evidence="1">
    <location>
        <begin position="12"/>
        <end position="33"/>
    </location>
</feature>
<name>A0A0N1KI07_9GAMM</name>
<evidence type="ECO:0000313" key="3">
    <source>
        <dbReference type="Proteomes" id="UP000053226"/>
    </source>
</evidence>
<evidence type="ECO:0000313" key="2">
    <source>
        <dbReference type="EMBL" id="KPD03154.1"/>
    </source>
</evidence>